<dbReference type="Proteomes" id="UP000005222">
    <property type="component" value="Chromosome L"/>
</dbReference>
<dbReference type="HOGENOM" id="CLU_030065_2_0_1"/>
<dbReference type="InterPro" id="IPR038254">
    <property type="entry name" value="KIN17_WH-like_sf"/>
</dbReference>
<evidence type="ECO:0000256" key="1">
    <source>
        <dbReference type="ARBA" id="ARBA00022771"/>
    </source>
</evidence>
<dbReference type="GO" id="GO:0003690">
    <property type="term" value="F:double-stranded DNA binding"/>
    <property type="evidence" value="ECO:0007669"/>
    <property type="project" value="TreeGrafter"/>
</dbReference>
<dbReference type="EMBL" id="FO082049">
    <property type="protein sequence ID" value="CCE83854.1"/>
    <property type="molecule type" value="Genomic_DNA"/>
</dbReference>
<evidence type="ECO:0000313" key="6">
    <source>
        <dbReference type="Proteomes" id="UP000005222"/>
    </source>
</evidence>
<accession>G8Y8U0</accession>
<keyword evidence="1" id="KW-0479">Metal-binding</keyword>
<proteinExistence type="predicted"/>
<dbReference type="InterPro" id="IPR019447">
    <property type="entry name" value="DNA/RNA-bd_Kin17_WH-like_dom"/>
</dbReference>
<dbReference type="InterPro" id="IPR013087">
    <property type="entry name" value="Znf_C2H2_type"/>
</dbReference>
<feature type="compositionally biased region" description="Basic and acidic residues" evidence="2">
    <location>
        <begin position="186"/>
        <end position="202"/>
    </location>
</feature>
<dbReference type="EMBL" id="FO082048">
    <property type="protein sequence ID" value="CCE84885.1"/>
    <property type="molecule type" value="Genomic_DNA"/>
</dbReference>
<name>G8Y8U0_PICSO</name>
<protein>
    <submittedName>
        <fullName evidence="4">Piso0_004444 protein</fullName>
    </submittedName>
</protein>
<dbReference type="GO" id="GO:0005634">
    <property type="term" value="C:nucleus"/>
    <property type="evidence" value="ECO:0007669"/>
    <property type="project" value="TreeGrafter"/>
</dbReference>
<dbReference type="InParanoid" id="G8Y8U0"/>
<dbReference type="eggNOG" id="KOG2837">
    <property type="taxonomic scope" value="Eukaryota"/>
</dbReference>
<evidence type="ECO:0000313" key="5">
    <source>
        <dbReference type="EMBL" id="CCE84885.1"/>
    </source>
</evidence>
<evidence type="ECO:0000259" key="3">
    <source>
        <dbReference type="PROSITE" id="PS00028"/>
    </source>
</evidence>
<dbReference type="Pfam" id="PF10357">
    <property type="entry name" value="WH_KIN17"/>
    <property type="match status" value="1"/>
</dbReference>
<keyword evidence="1" id="KW-0863">Zinc-finger</keyword>
<dbReference type="SMART" id="SM01253">
    <property type="entry name" value="Kin17_mid"/>
    <property type="match status" value="1"/>
</dbReference>
<dbReference type="GO" id="GO:0008270">
    <property type="term" value="F:zinc ion binding"/>
    <property type="evidence" value="ECO:0007669"/>
    <property type="project" value="UniProtKB-KW"/>
</dbReference>
<dbReference type="OrthoDB" id="10266249at2759"/>
<dbReference type="Proteomes" id="UP000005222">
    <property type="component" value="Chromosome K"/>
</dbReference>
<dbReference type="AlphaFoldDB" id="G8Y8U0"/>
<dbReference type="FunCoup" id="G8Y8U0">
    <property type="interactions" value="542"/>
</dbReference>
<dbReference type="PROSITE" id="PS00028">
    <property type="entry name" value="ZINC_FINGER_C2H2_1"/>
    <property type="match status" value="1"/>
</dbReference>
<dbReference type="GO" id="GO:0006974">
    <property type="term" value="P:DNA damage response"/>
    <property type="evidence" value="ECO:0007669"/>
    <property type="project" value="TreeGrafter"/>
</dbReference>
<feature type="region of interest" description="Disordered" evidence="2">
    <location>
        <begin position="185"/>
        <end position="211"/>
    </location>
</feature>
<dbReference type="InterPro" id="IPR003604">
    <property type="entry name" value="Matrin/U1-like-C_Znf_C2H2"/>
</dbReference>
<dbReference type="InterPro" id="IPR037321">
    <property type="entry name" value="KIN17-like"/>
</dbReference>
<dbReference type="InterPro" id="IPR036236">
    <property type="entry name" value="Znf_C2H2_sf"/>
</dbReference>
<feature type="domain" description="C2H2-type" evidence="3">
    <location>
        <begin position="28"/>
        <end position="50"/>
    </location>
</feature>
<sequence>MAKAEIGTSKYQAKKLKAAGLQRLRFYCQLCQKQCRDENGFKNHINSPSHQRKVENVQSQGSSVVEEYSREFLKDFLKILKMNHGTKKIDANKFYQEYILHDRNHIHMNATKWTSLTHFVKYLGREGLVRVEDDNLDDDSGFSLSIRLVDRSTSDIQKEQSNNDTVKGKKLDEYLSEKVLQQQMQKSRENLEQYGGEKKKTMQETTKPTEPIKITLKRKVQTERKNIMGFDDSSSDEDS</sequence>
<dbReference type="GO" id="GO:0006260">
    <property type="term" value="P:DNA replication"/>
    <property type="evidence" value="ECO:0007669"/>
    <property type="project" value="TreeGrafter"/>
</dbReference>
<gene>
    <name evidence="4" type="primary">Piso0_004444</name>
    <name evidence="4" type="ORF">GNLVRS01_PISO0K17016g</name>
    <name evidence="5" type="ORF">GNLVRS01_PISO0L17017g</name>
</gene>
<dbReference type="STRING" id="559304.G8Y8U0"/>
<keyword evidence="6" id="KW-1185">Reference proteome</keyword>
<dbReference type="InterPro" id="IPR056767">
    <property type="entry name" value="C2H2-Znf_KIN17"/>
</dbReference>
<reference evidence="4" key="1">
    <citation type="submission" date="2011-10" db="EMBL/GenBank/DDBJ databases">
        <authorList>
            <person name="Genoscope - CEA"/>
        </authorList>
    </citation>
    <scope>NUCLEOTIDE SEQUENCE</scope>
</reference>
<evidence type="ECO:0000313" key="4">
    <source>
        <dbReference type="EMBL" id="CCE83854.1"/>
    </source>
</evidence>
<organism evidence="4 6">
    <name type="scientific">Pichia sorbitophila (strain ATCC MYA-4447 / BCRC 22081 / CBS 7064 / NBRC 10061 / NRRL Y-12695)</name>
    <name type="common">Hybrid yeast</name>
    <dbReference type="NCBI Taxonomy" id="559304"/>
    <lineage>
        <taxon>Eukaryota</taxon>
        <taxon>Fungi</taxon>
        <taxon>Dikarya</taxon>
        <taxon>Ascomycota</taxon>
        <taxon>Saccharomycotina</taxon>
        <taxon>Pichiomycetes</taxon>
        <taxon>Debaryomycetaceae</taxon>
        <taxon>Millerozyma</taxon>
    </lineage>
</organism>
<evidence type="ECO:0000256" key="2">
    <source>
        <dbReference type="SAM" id="MobiDB-lite"/>
    </source>
</evidence>
<dbReference type="PANTHER" id="PTHR12805">
    <property type="entry name" value="KIN17 KIN, ANTIGENIC DETERMINANT OF RECA PROTEIN HOMOLOG"/>
    <property type="match status" value="1"/>
</dbReference>
<reference evidence="6" key="2">
    <citation type="journal article" date="2012" name="G3 (Bethesda)">
        <title>Pichia sorbitophila, an interspecies yeast hybrid reveals early steps of genome resolution following polyploidization.</title>
        <authorList>
            <person name="Leh Louis V."/>
            <person name="Despons L."/>
            <person name="Friedrich A."/>
            <person name="Martin T."/>
            <person name="Durrens P."/>
            <person name="Casaregola S."/>
            <person name="Neuveglise C."/>
            <person name="Fairhead C."/>
            <person name="Marck C."/>
            <person name="Cruz J.A."/>
            <person name="Straub M.L."/>
            <person name="Kugler V."/>
            <person name="Sacerdot C."/>
            <person name="Uzunov Z."/>
            <person name="Thierry A."/>
            <person name="Weiss S."/>
            <person name="Bleykasten C."/>
            <person name="De Montigny J."/>
            <person name="Jacques N."/>
            <person name="Jung P."/>
            <person name="Lemaire M."/>
            <person name="Mallet S."/>
            <person name="Morel G."/>
            <person name="Richard G.F."/>
            <person name="Sarkar A."/>
            <person name="Savel G."/>
            <person name="Schacherer J."/>
            <person name="Seret M.L."/>
            <person name="Talla E."/>
            <person name="Samson G."/>
            <person name="Jubin C."/>
            <person name="Poulain J."/>
            <person name="Vacherie B."/>
            <person name="Barbe V."/>
            <person name="Pelletier E."/>
            <person name="Sherman D.J."/>
            <person name="Westhof E."/>
            <person name="Weissenbach J."/>
            <person name="Baret P.V."/>
            <person name="Wincker P."/>
            <person name="Gaillardin C."/>
            <person name="Dujon B."/>
            <person name="Souciet J.L."/>
        </authorList>
    </citation>
    <scope>NUCLEOTIDE SEQUENCE [LARGE SCALE GENOMIC DNA]</scope>
    <source>
        <strain evidence="6">ATCC MYA-4447 / BCRC 22081 / CBS 7064 / NBRC 10061 / NRRL Y-12695</strain>
    </source>
</reference>
<dbReference type="OMA" id="NHEDERD"/>
<dbReference type="Pfam" id="PF25095">
    <property type="entry name" value="C2H2-zf_KIN17"/>
    <property type="match status" value="1"/>
</dbReference>
<dbReference type="SUPFAM" id="SSF57667">
    <property type="entry name" value="beta-beta-alpha zinc fingers"/>
    <property type="match status" value="1"/>
</dbReference>
<dbReference type="Gene3D" id="1.10.10.2030">
    <property type="entry name" value="DNA/RNA-binding protein Kin17, conserved domain"/>
    <property type="match status" value="1"/>
</dbReference>
<keyword evidence="1" id="KW-0862">Zinc</keyword>
<dbReference type="SMART" id="SM00451">
    <property type="entry name" value="ZnF_U1"/>
    <property type="match status" value="1"/>
</dbReference>
<dbReference type="PANTHER" id="PTHR12805:SF0">
    <property type="entry name" value="DNA_RNA-BINDING PROTEIN KIN17"/>
    <property type="match status" value="1"/>
</dbReference>
<dbReference type="Gene3D" id="3.30.160.60">
    <property type="entry name" value="Classic Zinc Finger"/>
    <property type="match status" value="1"/>
</dbReference>